<dbReference type="AlphaFoldDB" id="A0A8E2DJW9"/>
<evidence type="ECO:0000256" key="1">
    <source>
        <dbReference type="SAM" id="SignalP"/>
    </source>
</evidence>
<keyword evidence="4" id="KW-1185">Reference proteome</keyword>
<keyword evidence="1" id="KW-0732">Signal</keyword>
<proteinExistence type="predicted"/>
<dbReference type="SUPFAM" id="SSF81383">
    <property type="entry name" value="F-box domain"/>
    <property type="match status" value="1"/>
</dbReference>
<evidence type="ECO:0000259" key="2">
    <source>
        <dbReference type="PROSITE" id="PS50181"/>
    </source>
</evidence>
<accession>A0A8E2DJW9</accession>
<organism evidence="3 4">
    <name type="scientific">Obba rivulosa</name>
    <dbReference type="NCBI Taxonomy" id="1052685"/>
    <lineage>
        <taxon>Eukaryota</taxon>
        <taxon>Fungi</taxon>
        <taxon>Dikarya</taxon>
        <taxon>Basidiomycota</taxon>
        <taxon>Agaricomycotina</taxon>
        <taxon>Agaricomycetes</taxon>
        <taxon>Polyporales</taxon>
        <taxon>Gelatoporiaceae</taxon>
        <taxon>Obba</taxon>
    </lineage>
</organism>
<feature type="domain" description="F-box" evidence="2">
    <location>
        <begin position="1"/>
        <end position="47"/>
    </location>
</feature>
<dbReference type="CDD" id="cd09917">
    <property type="entry name" value="F-box_SF"/>
    <property type="match status" value="1"/>
</dbReference>
<dbReference type="OrthoDB" id="2751409at2759"/>
<feature type="signal peptide" evidence="1">
    <location>
        <begin position="1"/>
        <end position="25"/>
    </location>
</feature>
<dbReference type="PROSITE" id="PS50181">
    <property type="entry name" value="FBOX"/>
    <property type="match status" value="1"/>
</dbReference>
<dbReference type="Proteomes" id="UP000250043">
    <property type="component" value="Unassembled WGS sequence"/>
</dbReference>
<dbReference type="Gene3D" id="1.20.1280.50">
    <property type="match status" value="1"/>
</dbReference>
<protein>
    <recommendedName>
        <fullName evidence="2">F-box domain-containing protein</fullName>
    </recommendedName>
</protein>
<dbReference type="SMART" id="SM00256">
    <property type="entry name" value="FBOX"/>
    <property type="match status" value="1"/>
</dbReference>
<dbReference type="Pfam" id="PF12937">
    <property type="entry name" value="F-box-like"/>
    <property type="match status" value="1"/>
</dbReference>
<dbReference type="EMBL" id="KV722426">
    <property type="protein sequence ID" value="OCH89456.1"/>
    <property type="molecule type" value="Genomic_DNA"/>
</dbReference>
<feature type="chain" id="PRO_5034898655" description="F-box domain-containing protein" evidence="1">
    <location>
        <begin position="26"/>
        <end position="138"/>
    </location>
</feature>
<reference evidence="3 4" key="1">
    <citation type="submission" date="2016-07" db="EMBL/GenBank/DDBJ databases">
        <title>Draft genome of the white-rot fungus Obba rivulosa 3A-2.</title>
        <authorList>
            <consortium name="DOE Joint Genome Institute"/>
            <person name="Miettinen O."/>
            <person name="Riley R."/>
            <person name="Acob R."/>
            <person name="Barry K."/>
            <person name="Cullen D."/>
            <person name="De Vries R."/>
            <person name="Hainaut M."/>
            <person name="Hatakka A."/>
            <person name="Henrissat B."/>
            <person name="Hilden K."/>
            <person name="Kuo R."/>
            <person name="Labutti K."/>
            <person name="Lipzen A."/>
            <person name="Makela M.R."/>
            <person name="Sandor L."/>
            <person name="Spatafora J.W."/>
            <person name="Grigoriev I.V."/>
            <person name="Hibbett D.S."/>
        </authorList>
    </citation>
    <scope>NUCLEOTIDE SEQUENCE [LARGE SCALE GENOMIC DNA]</scope>
    <source>
        <strain evidence="3 4">3A-2</strain>
    </source>
</reference>
<dbReference type="InterPro" id="IPR001810">
    <property type="entry name" value="F-box_dom"/>
</dbReference>
<name>A0A8E2DJW9_9APHY</name>
<dbReference type="InterPro" id="IPR036047">
    <property type="entry name" value="F-box-like_dom_sf"/>
</dbReference>
<sequence length="138" mass="15735">MVGIVPVELLLRIFSLLDVIHVVRCRLLCRHMCEAIDADPDIMYRIELSVTGLEDNPHSRLDLAEKRGALPKHQRAWQYTHPTSVCTWADEHFSCALLSGGIWAQMEGRTCNIRQLPSELRNIPGVERRSTSENSRDT</sequence>
<evidence type="ECO:0000313" key="4">
    <source>
        <dbReference type="Proteomes" id="UP000250043"/>
    </source>
</evidence>
<evidence type="ECO:0000313" key="3">
    <source>
        <dbReference type="EMBL" id="OCH89456.1"/>
    </source>
</evidence>
<gene>
    <name evidence="3" type="ORF">OBBRIDRAFT_794234</name>
</gene>